<accession>A0ABS6EHN3</accession>
<keyword evidence="4" id="KW-1185">Reference proteome</keyword>
<evidence type="ECO:0000313" key="3">
    <source>
        <dbReference type="EMBL" id="MBU5484733.1"/>
    </source>
</evidence>
<organism evidence="3 4">
    <name type="scientific">Clostridium mobile</name>
    <dbReference type="NCBI Taxonomy" id="2841512"/>
    <lineage>
        <taxon>Bacteria</taxon>
        <taxon>Bacillati</taxon>
        <taxon>Bacillota</taxon>
        <taxon>Clostridia</taxon>
        <taxon>Eubacteriales</taxon>
        <taxon>Clostridiaceae</taxon>
        <taxon>Clostridium</taxon>
    </lineage>
</organism>
<dbReference type="PANTHER" id="PTHR35568">
    <property type="entry name" value="TRANSCRIPTIONAL REGULATOR DAUR"/>
    <property type="match status" value="1"/>
</dbReference>
<evidence type="ECO:0000259" key="2">
    <source>
        <dbReference type="Pfam" id="PF13309"/>
    </source>
</evidence>
<comment type="caution">
    <text evidence="3">The sequence shown here is derived from an EMBL/GenBank/DDBJ whole genome shotgun (WGS) entry which is preliminary data.</text>
</comment>
<feature type="domain" description="Transcriptional regulator DauR-like HTH" evidence="2">
    <location>
        <begin position="147"/>
        <end position="206"/>
    </location>
</feature>
<dbReference type="PANTHER" id="PTHR35568:SF1">
    <property type="entry name" value="TRANSCRIPTIONAL REGULATOR DAUR"/>
    <property type="match status" value="1"/>
</dbReference>
<name>A0ABS6EHN3_9CLOT</name>
<dbReference type="InterPro" id="IPR039446">
    <property type="entry name" value="DauR-like"/>
</dbReference>
<dbReference type="Pfam" id="PF13309">
    <property type="entry name" value="HTH_22"/>
    <property type="match status" value="1"/>
</dbReference>
<dbReference type="Pfam" id="PF08348">
    <property type="entry name" value="PAS_6"/>
    <property type="match status" value="1"/>
</dbReference>
<reference evidence="3 4" key="1">
    <citation type="submission" date="2021-06" db="EMBL/GenBank/DDBJ databases">
        <authorList>
            <person name="Sun Q."/>
            <person name="Li D."/>
        </authorList>
    </citation>
    <scope>NUCLEOTIDE SEQUENCE [LARGE SCALE GENOMIC DNA]</scope>
    <source>
        <strain evidence="3 4">MSJ-11</strain>
    </source>
</reference>
<dbReference type="InterPro" id="IPR013559">
    <property type="entry name" value="YheO"/>
</dbReference>
<dbReference type="Proteomes" id="UP000726170">
    <property type="component" value="Unassembled WGS sequence"/>
</dbReference>
<protein>
    <submittedName>
        <fullName evidence="3">PAS domain-containing protein</fullName>
    </submittedName>
</protein>
<evidence type="ECO:0000259" key="1">
    <source>
        <dbReference type="Pfam" id="PF08348"/>
    </source>
</evidence>
<dbReference type="EMBL" id="JAHLQF010000002">
    <property type="protein sequence ID" value="MBU5484733.1"/>
    <property type="molecule type" value="Genomic_DNA"/>
</dbReference>
<feature type="domain" description="YheO-like" evidence="1">
    <location>
        <begin position="8"/>
        <end position="120"/>
    </location>
</feature>
<gene>
    <name evidence="3" type="ORF">KQI86_10345</name>
</gene>
<evidence type="ECO:0000313" key="4">
    <source>
        <dbReference type="Proteomes" id="UP000726170"/>
    </source>
</evidence>
<proteinExistence type="predicted"/>
<sequence>MGTMNKDLAKFIPVANLIARTFGQNCEVVIHDLSTPQSSVVYTINNNVTGRQIGQGFDHLVKKVLLSKKFMDDCAVNYMTTTADGKKVKSSTALIRDMKGKVIGALCVNYGLDVFINFKETIADFLYVEEEVITEEVEPFPNVAQIVEDLIDKIIETDSIDDMKRKDKIELIKFMDKKGIFLMKGAIDRVAEKLGISRVTVYSYLDIIKKEEEQ</sequence>
<dbReference type="InterPro" id="IPR039445">
    <property type="entry name" value="DauR-like_HTH"/>
</dbReference>
<dbReference type="RefSeq" id="WP_216439193.1">
    <property type="nucleotide sequence ID" value="NZ_JAHLQF010000002.1"/>
</dbReference>